<dbReference type="PANTHER" id="PTHR24104:SF25">
    <property type="entry name" value="PROTEIN LIN-41"/>
    <property type="match status" value="1"/>
</dbReference>
<dbReference type="CDD" id="cd05819">
    <property type="entry name" value="NHL"/>
    <property type="match status" value="1"/>
</dbReference>
<sequence>MNVNSPCYGLFVDINDTRYCSMPDDHQVVKRSLSDTVLTSNRIAAGTGTAGDDSNQLSGPLGIFVDVNLDLYVADCLNDRVQLFQSEESNGMTVARTKSVNPSLDCPSGVILDAEKYLFIAELGNSRIFGLGLNGIQCLFGCYGVGSQSNQLNNPSSLSFDRSGSIFVTDSLNHRIQKFQYHEESC</sequence>
<organism evidence="3 4">
    <name type="scientific">Adineta steineri</name>
    <dbReference type="NCBI Taxonomy" id="433720"/>
    <lineage>
        <taxon>Eukaryota</taxon>
        <taxon>Metazoa</taxon>
        <taxon>Spiralia</taxon>
        <taxon>Gnathifera</taxon>
        <taxon>Rotifera</taxon>
        <taxon>Eurotatoria</taxon>
        <taxon>Bdelloidea</taxon>
        <taxon>Adinetida</taxon>
        <taxon>Adinetidae</taxon>
        <taxon>Adineta</taxon>
    </lineage>
</organism>
<dbReference type="InterPro" id="IPR011042">
    <property type="entry name" value="6-blade_b-propeller_TolB-like"/>
</dbReference>
<evidence type="ECO:0000313" key="3">
    <source>
        <dbReference type="EMBL" id="CAF4299563.1"/>
    </source>
</evidence>
<gene>
    <name evidence="3" type="ORF">OXD698_LOCUS46017</name>
</gene>
<dbReference type="EMBL" id="CAJOAZ010015987">
    <property type="protein sequence ID" value="CAF4299563.1"/>
    <property type="molecule type" value="Genomic_DNA"/>
</dbReference>
<dbReference type="GO" id="GO:0008270">
    <property type="term" value="F:zinc ion binding"/>
    <property type="evidence" value="ECO:0007669"/>
    <property type="project" value="UniProtKB-KW"/>
</dbReference>
<reference evidence="3" key="1">
    <citation type="submission" date="2021-02" db="EMBL/GenBank/DDBJ databases">
        <authorList>
            <person name="Nowell W R."/>
        </authorList>
    </citation>
    <scope>NUCLEOTIDE SEQUENCE</scope>
</reference>
<dbReference type="InterPro" id="IPR050952">
    <property type="entry name" value="TRIM-NHL_E3_ligases"/>
</dbReference>
<proteinExistence type="predicted"/>
<dbReference type="PROSITE" id="PS51125">
    <property type="entry name" value="NHL"/>
    <property type="match status" value="2"/>
</dbReference>
<keyword evidence="1" id="KW-0677">Repeat</keyword>
<dbReference type="AlphaFoldDB" id="A0A820HSG7"/>
<dbReference type="PANTHER" id="PTHR24104">
    <property type="entry name" value="E3 UBIQUITIN-PROTEIN LIGASE NHLRC1-RELATED"/>
    <property type="match status" value="1"/>
</dbReference>
<evidence type="ECO:0000256" key="2">
    <source>
        <dbReference type="PROSITE-ProRule" id="PRU00504"/>
    </source>
</evidence>
<comment type="caution">
    <text evidence="3">The sequence shown here is derived from an EMBL/GenBank/DDBJ whole genome shotgun (WGS) entry which is preliminary data.</text>
</comment>
<dbReference type="Gene3D" id="2.120.10.30">
    <property type="entry name" value="TolB, C-terminal domain"/>
    <property type="match status" value="2"/>
</dbReference>
<feature type="non-terminal residue" evidence="3">
    <location>
        <position position="186"/>
    </location>
</feature>
<accession>A0A820HSG7</accession>
<dbReference type="Proteomes" id="UP000663844">
    <property type="component" value="Unassembled WGS sequence"/>
</dbReference>
<dbReference type="SUPFAM" id="SSF101898">
    <property type="entry name" value="NHL repeat"/>
    <property type="match status" value="1"/>
</dbReference>
<name>A0A820HSG7_9BILA</name>
<dbReference type="InterPro" id="IPR001258">
    <property type="entry name" value="NHL_repeat"/>
</dbReference>
<evidence type="ECO:0008006" key="5">
    <source>
        <dbReference type="Google" id="ProtNLM"/>
    </source>
</evidence>
<feature type="repeat" description="NHL" evidence="2">
    <location>
        <begin position="151"/>
        <end position="182"/>
    </location>
</feature>
<evidence type="ECO:0000256" key="1">
    <source>
        <dbReference type="ARBA" id="ARBA00022737"/>
    </source>
</evidence>
<feature type="repeat" description="NHL" evidence="2">
    <location>
        <begin position="56"/>
        <end position="87"/>
    </location>
</feature>
<dbReference type="Pfam" id="PF01436">
    <property type="entry name" value="NHL"/>
    <property type="match status" value="1"/>
</dbReference>
<protein>
    <recommendedName>
        <fullName evidence="5">NHL repeat protein</fullName>
    </recommendedName>
</protein>
<evidence type="ECO:0000313" key="4">
    <source>
        <dbReference type="Proteomes" id="UP000663844"/>
    </source>
</evidence>